<dbReference type="AlphaFoldDB" id="A0A380WS57"/>
<dbReference type="InterPro" id="IPR036388">
    <property type="entry name" value="WH-like_DNA-bd_sf"/>
</dbReference>
<gene>
    <name evidence="2" type="ORF">NCTC9810_00128</name>
</gene>
<reference evidence="2 3" key="1">
    <citation type="submission" date="2018-06" db="EMBL/GenBank/DDBJ databases">
        <authorList>
            <consortium name="Pathogen Informatics"/>
            <person name="Doyle S."/>
        </authorList>
    </citation>
    <scope>NUCLEOTIDE SEQUENCE [LARGE SCALE GENOMIC DNA]</scope>
    <source>
        <strain evidence="2 3">NCTC9810</strain>
    </source>
</reference>
<dbReference type="InterPro" id="IPR052509">
    <property type="entry name" value="Metal_resp_DNA-bind_regulator"/>
</dbReference>
<sequence length="108" mass="12640">MIESQMLKGVIEGVILHIIKNNETYGYEIVEELKRSGFYTMTEGTVYPILTRLTKKGYILGGYKKSEIGPKRKYYYITAKGREYLTDFYENYNELNQAVYKVIEKGNK</sequence>
<accession>A0A380WS57</accession>
<name>A0A380WS57_9FIRM</name>
<dbReference type="RefSeq" id="WP_172540039.1">
    <property type="nucleotide sequence ID" value="NZ_CALTZC010000020.1"/>
</dbReference>
<dbReference type="PANTHER" id="PTHR33169">
    <property type="entry name" value="PADR-FAMILY TRANSCRIPTIONAL REGULATOR"/>
    <property type="match status" value="1"/>
</dbReference>
<dbReference type="InterPro" id="IPR036390">
    <property type="entry name" value="WH_DNA-bd_sf"/>
</dbReference>
<dbReference type="Gene3D" id="1.10.10.10">
    <property type="entry name" value="Winged helix-like DNA-binding domain superfamily/Winged helix DNA-binding domain"/>
    <property type="match status" value="1"/>
</dbReference>
<feature type="domain" description="Transcription regulator PadR N-terminal" evidence="1">
    <location>
        <begin position="15"/>
        <end position="86"/>
    </location>
</feature>
<dbReference type="Proteomes" id="UP000255124">
    <property type="component" value="Unassembled WGS sequence"/>
</dbReference>
<dbReference type="EMBL" id="UFTA01000002">
    <property type="protein sequence ID" value="SUU91831.1"/>
    <property type="molecule type" value="Genomic_DNA"/>
</dbReference>
<evidence type="ECO:0000313" key="2">
    <source>
        <dbReference type="EMBL" id="SUU91831.1"/>
    </source>
</evidence>
<proteinExistence type="predicted"/>
<dbReference type="PANTHER" id="PTHR33169:SF14">
    <property type="entry name" value="TRANSCRIPTIONAL REGULATOR RV3488"/>
    <property type="match status" value="1"/>
</dbReference>
<evidence type="ECO:0000313" key="3">
    <source>
        <dbReference type="Proteomes" id="UP000255124"/>
    </source>
</evidence>
<protein>
    <submittedName>
        <fullName evidence="2">Lineage-specific thermal regulator protein</fullName>
    </submittedName>
</protein>
<organism evidence="2 3">
    <name type="scientific">Anaerococcus octavius</name>
    <dbReference type="NCBI Taxonomy" id="54007"/>
    <lineage>
        <taxon>Bacteria</taxon>
        <taxon>Bacillati</taxon>
        <taxon>Bacillota</taxon>
        <taxon>Tissierellia</taxon>
        <taxon>Tissierellales</taxon>
        <taxon>Peptoniphilaceae</taxon>
        <taxon>Anaerococcus</taxon>
    </lineage>
</organism>
<dbReference type="InterPro" id="IPR005149">
    <property type="entry name" value="Tscrpt_reg_PadR_N"/>
</dbReference>
<dbReference type="SUPFAM" id="SSF46785">
    <property type="entry name" value="Winged helix' DNA-binding domain"/>
    <property type="match status" value="1"/>
</dbReference>
<dbReference type="Pfam" id="PF03551">
    <property type="entry name" value="PadR"/>
    <property type="match status" value="1"/>
</dbReference>
<evidence type="ECO:0000259" key="1">
    <source>
        <dbReference type="Pfam" id="PF03551"/>
    </source>
</evidence>